<reference evidence="1" key="1">
    <citation type="journal article" date="2023" name="Mol. Biol. Evol.">
        <title>Third-Generation Sequencing Reveals the Adaptive Role of the Epigenome in Three Deep-Sea Polychaetes.</title>
        <authorList>
            <person name="Perez M."/>
            <person name="Aroh O."/>
            <person name="Sun Y."/>
            <person name="Lan Y."/>
            <person name="Juniper S.K."/>
            <person name="Young C.R."/>
            <person name="Angers B."/>
            <person name="Qian P.Y."/>
        </authorList>
    </citation>
    <scope>NUCLEOTIDE SEQUENCE</scope>
    <source>
        <strain evidence="1">R07B-5</strain>
    </source>
</reference>
<accession>A0AAD9PBM8</accession>
<dbReference type="AlphaFoldDB" id="A0AAD9PBM8"/>
<comment type="caution">
    <text evidence="1">The sequence shown here is derived from an EMBL/GenBank/DDBJ whole genome shotgun (WGS) entry which is preliminary data.</text>
</comment>
<organism evidence="1 2">
    <name type="scientific">Ridgeia piscesae</name>
    <name type="common">Tubeworm</name>
    <dbReference type="NCBI Taxonomy" id="27915"/>
    <lineage>
        <taxon>Eukaryota</taxon>
        <taxon>Metazoa</taxon>
        <taxon>Spiralia</taxon>
        <taxon>Lophotrochozoa</taxon>
        <taxon>Annelida</taxon>
        <taxon>Polychaeta</taxon>
        <taxon>Sedentaria</taxon>
        <taxon>Canalipalpata</taxon>
        <taxon>Sabellida</taxon>
        <taxon>Siboglinidae</taxon>
        <taxon>Ridgeia</taxon>
    </lineage>
</organism>
<name>A0AAD9PBM8_RIDPI</name>
<evidence type="ECO:0000313" key="1">
    <source>
        <dbReference type="EMBL" id="KAK2191655.1"/>
    </source>
</evidence>
<gene>
    <name evidence="1" type="ORF">NP493_48g03020</name>
</gene>
<sequence>MHAGYQRLLSSNGAADRPNSGISDIYYIPSKLSREFLELVDVFLRHRVFLEIAVPTIIRCLVEPTDVVKIRGVAVNDVAVRKHPWMYIKTQSLLGRATGIPSSGEFWRVVQWNTLSCTAPRFSHIYTIALRGRSSNTCMCIERINLS</sequence>
<dbReference type="Proteomes" id="UP001209878">
    <property type="component" value="Unassembled WGS sequence"/>
</dbReference>
<keyword evidence="2" id="KW-1185">Reference proteome</keyword>
<dbReference type="EMBL" id="JAODUO010000048">
    <property type="protein sequence ID" value="KAK2191655.1"/>
    <property type="molecule type" value="Genomic_DNA"/>
</dbReference>
<proteinExistence type="predicted"/>
<evidence type="ECO:0000313" key="2">
    <source>
        <dbReference type="Proteomes" id="UP001209878"/>
    </source>
</evidence>
<protein>
    <submittedName>
        <fullName evidence="1">Uncharacterized protein</fullName>
    </submittedName>
</protein>